<dbReference type="InterPro" id="IPR052905">
    <property type="entry name" value="LD-transpeptidase_YkuD-like"/>
</dbReference>
<dbReference type="GO" id="GO:0071555">
    <property type="term" value="P:cell wall organization"/>
    <property type="evidence" value="ECO:0007669"/>
    <property type="project" value="UniProtKB-UniRule"/>
</dbReference>
<name>A0A328XS58_9GAMM</name>
<dbReference type="SUPFAM" id="SSF47090">
    <property type="entry name" value="PGBD-like"/>
    <property type="match status" value="1"/>
</dbReference>
<feature type="active site" description="Nucleophile" evidence="7">
    <location>
        <position position="562"/>
    </location>
</feature>
<dbReference type="PANTHER" id="PTHR41533">
    <property type="entry name" value="L,D-TRANSPEPTIDASE HI_1667-RELATED"/>
    <property type="match status" value="1"/>
</dbReference>
<accession>A0A328XS58</accession>
<evidence type="ECO:0000259" key="10">
    <source>
        <dbReference type="PROSITE" id="PS52029"/>
    </source>
</evidence>
<dbReference type="Pfam" id="PF01471">
    <property type="entry name" value="PG_binding_1"/>
    <property type="match status" value="1"/>
</dbReference>
<keyword evidence="6 7" id="KW-0961">Cell wall biogenesis/degradation</keyword>
<feature type="region of interest" description="Disordered" evidence="8">
    <location>
        <begin position="58"/>
        <end position="108"/>
    </location>
</feature>
<comment type="pathway">
    <text evidence="1 7">Cell wall biogenesis; peptidoglycan biosynthesis.</text>
</comment>
<organism evidence="11 12">
    <name type="scientific">Onishia taeanensis</name>
    <dbReference type="NCBI Taxonomy" id="284577"/>
    <lineage>
        <taxon>Bacteria</taxon>
        <taxon>Pseudomonadati</taxon>
        <taxon>Pseudomonadota</taxon>
        <taxon>Gammaproteobacteria</taxon>
        <taxon>Oceanospirillales</taxon>
        <taxon>Halomonadaceae</taxon>
        <taxon>Onishia</taxon>
    </lineage>
</organism>
<dbReference type="PROSITE" id="PS52029">
    <property type="entry name" value="LD_TPASE"/>
    <property type="match status" value="1"/>
</dbReference>
<evidence type="ECO:0000313" key="12">
    <source>
        <dbReference type="Proteomes" id="UP000249700"/>
    </source>
</evidence>
<evidence type="ECO:0000256" key="7">
    <source>
        <dbReference type="PROSITE-ProRule" id="PRU01373"/>
    </source>
</evidence>
<dbReference type="GO" id="GO:0004180">
    <property type="term" value="F:carboxypeptidase activity"/>
    <property type="evidence" value="ECO:0007669"/>
    <property type="project" value="UniProtKB-ARBA"/>
</dbReference>
<dbReference type="GO" id="GO:0008360">
    <property type="term" value="P:regulation of cell shape"/>
    <property type="evidence" value="ECO:0007669"/>
    <property type="project" value="UniProtKB-UniRule"/>
</dbReference>
<evidence type="ECO:0000256" key="9">
    <source>
        <dbReference type="SAM" id="SignalP"/>
    </source>
</evidence>
<dbReference type="InterPro" id="IPR045380">
    <property type="entry name" value="LD_TPept_scaffold_dom"/>
</dbReference>
<dbReference type="Proteomes" id="UP000249700">
    <property type="component" value="Unassembled WGS sequence"/>
</dbReference>
<dbReference type="SUPFAM" id="SSF141523">
    <property type="entry name" value="L,D-transpeptidase catalytic domain-like"/>
    <property type="match status" value="1"/>
</dbReference>
<dbReference type="GO" id="GO:0009252">
    <property type="term" value="P:peptidoglycan biosynthetic process"/>
    <property type="evidence" value="ECO:0007669"/>
    <property type="project" value="UniProtKB-UniPathway"/>
</dbReference>
<dbReference type="InterPro" id="IPR036365">
    <property type="entry name" value="PGBD-like_sf"/>
</dbReference>
<dbReference type="Pfam" id="PF20142">
    <property type="entry name" value="Scaffold"/>
    <property type="match status" value="1"/>
</dbReference>
<dbReference type="InterPro" id="IPR038063">
    <property type="entry name" value="Transpep_catalytic_dom"/>
</dbReference>
<feature type="signal peptide" evidence="9">
    <location>
        <begin position="1"/>
        <end position="35"/>
    </location>
</feature>
<proteinExistence type="inferred from homology"/>
<evidence type="ECO:0000313" key="11">
    <source>
        <dbReference type="EMBL" id="RAR62822.1"/>
    </source>
</evidence>
<keyword evidence="3" id="KW-0808">Transferase</keyword>
<feature type="active site" description="Proton donor/acceptor" evidence="7">
    <location>
        <position position="543"/>
    </location>
</feature>
<protein>
    <submittedName>
        <fullName evidence="11">Murein L,D-transpeptidase YcbB/YkuD</fullName>
    </submittedName>
</protein>
<comment type="similarity">
    <text evidence="2">Belongs to the YkuD family.</text>
</comment>
<reference evidence="11 12" key="1">
    <citation type="submission" date="2018-06" db="EMBL/GenBank/DDBJ databases">
        <title>Comparative analysis of microorganisms from saline springs in Andes Mountain Range, Colombia.</title>
        <authorList>
            <person name="Rubin E."/>
        </authorList>
    </citation>
    <scope>NUCLEOTIDE SEQUENCE [LARGE SCALE GENOMIC DNA]</scope>
    <source>
        <strain evidence="11 12">USBA-857</strain>
    </source>
</reference>
<dbReference type="Pfam" id="PF03734">
    <property type="entry name" value="YkuD"/>
    <property type="match status" value="1"/>
</dbReference>
<gene>
    <name evidence="11" type="ORF">BCL93_10353</name>
</gene>
<keyword evidence="4 7" id="KW-0133">Cell shape</keyword>
<evidence type="ECO:0000256" key="1">
    <source>
        <dbReference type="ARBA" id="ARBA00004752"/>
    </source>
</evidence>
<dbReference type="PANTHER" id="PTHR41533:SF2">
    <property type="entry name" value="BLR7131 PROTEIN"/>
    <property type="match status" value="1"/>
</dbReference>
<evidence type="ECO:0000256" key="6">
    <source>
        <dbReference type="ARBA" id="ARBA00023316"/>
    </source>
</evidence>
<evidence type="ECO:0000256" key="4">
    <source>
        <dbReference type="ARBA" id="ARBA00022960"/>
    </source>
</evidence>
<evidence type="ECO:0000256" key="8">
    <source>
        <dbReference type="SAM" id="MobiDB-lite"/>
    </source>
</evidence>
<feature type="domain" description="L,D-TPase catalytic" evidence="10">
    <location>
        <begin position="415"/>
        <end position="584"/>
    </location>
</feature>
<evidence type="ECO:0000256" key="2">
    <source>
        <dbReference type="ARBA" id="ARBA00005992"/>
    </source>
</evidence>
<dbReference type="CDD" id="cd16913">
    <property type="entry name" value="YkuD_like"/>
    <property type="match status" value="1"/>
</dbReference>
<keyword evidence="5 7" id="KW-0573">Peptidoglycan synthesis</keyword>
<dbReference type="InterPro" id="IPR005490">
    <property type="entry name" value="LD_TPept_cat_dom"/>
</dbReference>
<dbReference type="GO" id="GO:0016740">
    <property type="term" value="F:transferase activity"/>
    <property type="evidence" value="ECO:0007669"/>
    <property type="project" value="UniProtKB-KW"/>
</dbReference>
<evidence type="ECO:0000256" key="3">
    <source>
        <dbReference type="ARBA" id="ARBA00022679"/>
    </source>
</evidence>
<dbReference type="AlphaFoldDB" id="A0A328XS58"/>
<dbReference type="InterPro" id="IPR036366">
    <property type="entry name" value="PGBDSf"/>
</dbReference>
<keyword evidence="9" id="KW-0732">Signal</keyword>
<comment type="caution">
    <text evidence="11">The sequence shown here is derived from an EMBL/GenBank/DDBJ whole genome shotgun (WGS) entry which is preliminary data.</text>
</comment>
<dbReference type="UniPathway" id="UPA00219"/>
<evidence type="ECO:0000256" key="5">
    <source>
        <dbReference type="ARBA" id="ARBA00022984"/>
    </source>
</evidence>
<dbReference type="RefSeq" id="WP_181463031.1">
    <property type="nucleotide sequence ID" value="NZ_QLSX01000003.1"/>
</dbReference>
<feature type="chain" id="PRO_5016430962" evidence="9">
    <location>
        <begin position="36"/>
        <end position="656"/>
    </location>
</feature>
<dbReference type="Gene3D" id="1.10.101.10">
    <property type="entry name" value="PGBD-like superfamily/PGBD"/>
    <property type="match status" value="1"/>
</dbReference>
<sequence>MGNVIDRPGHRLPRRVLGPCLLVLGLTCAASGAWAQVEAVSAETISAETVLLHTRVSETLPSETVPSEARTGQAATVEGTGSESPAEVGVEVEEPPAPEAAPGSSSAPTALATPFEAYVRAASQPLTHGSDLLSFYEVFGFRQAWADQARVEALTSALEGLDADGLVVADYSTAALLAAYRDPIDVTSLGESTSEVARWRFELAATQRLVLALRHLYLGKVDPVRTDAEWEIPLPDFAPDWAAIASAVANGDPAAALEQVRPHQTAYRQLRQGLARYRTLQAAGGWIPLASLTGVLRPGDRALEVIALRRRLAALGDLELLMPDLTPTASASGLGATQDAVPEPGLASGSSADQIYDARLVAAVERFQHEHLLEVDGVVGPRTWTALSVSVAERVDQIRLNLERLRWLSHALPERYVLVDIAGYEVSYVRPGQPTWQSRVVVGRPYRRTPTLRSAITHMTFHPTWTVPPTILREDVLPAVRRDPFYLVRHDMRVLDRQGWPLDPWQVDWWRPGPIKIQQRAGPSNPLGDVVIRFPNRHLVYLHDTPSRSLFDRAQRSFSSGCIRVEGVLELVQLLFEDDRASPDEPDGAARLSRALQRTDTHNVRLRVPVPVFLFYSTVQPAADGRLIFRPDVYERDATVLAALVEKGGENLFDAP</sequence>
<dbReference type="InterPro" id="IPR002477">
    <property type="entry name" value="Peptidoglycan-bd-like"/>
</dbReference>
<dbReference type="EMBL" id="QLSX01000003">
    <property type="protein sequence ID" value="RAR62822.1"/>
    <property type="molecule type" value="Genomic_DNA"/>
</dbReference>
<dbReference type="Gene3D" id="2.40.440.10">
    <property type="entry name" value="L,D-transpeptidase catalytic domain-like"/>
    <property type="match status" value="1"/>
</dbReference>